<protein>
    <submittedName>
        <fullName evidence="2">YqcC family protein</fullName>
    </submittedName>
</protein>
<organism evidence="2 3">
    <name type="scientific">Gilvimarinus xylanilyticus</name>
    <dbReference type="NCBI Taxonomy" id="2944139"/>
    <lineage>
        <taxon>Bacteria</taxon>
        <taxon>Pseudomonadati</taxon>
        <taxon>Pseudomonadota</taxon>
        <taxon>Gammaproteobacteria</taxon>
        <taxon>Cellvibrionales</taxon>
        <taxon>Cellvibrionaceae</taxon>
        <taxon>Gilvimarinus</taxon>
    </lineage>
</organism>
<dbReference type="Gene3D" id="1.20.1440.40">
    <property type="entry name" value="YqcC-like"/>
    <property type="match status" value="1"/>
</dbReference>
<name>A0A9X2KRE8_9GAMM</name>
<dbReference type="AlphaFoldDB" id="A0A9X2KRE8"/>
<proteinExistence type="predicted"/>
<evidence type="ECO:0000259" key="1">
    <source>
        <dbReference type="Pfam" id="PF04287"/>
    </source>
</evidence>
<sequence>MTDKHIAVANVLIDIEAALRELQLWETQPPPPEALASTQPFALDTLSFTQWLQFLFLPRMQQMVHQQAELPANCQIASLAEEYFRAQAVSGEALIIQLRRIDTLLNG</sequence>
<dbReference type="PANTHER" id="PTHR39586:SF1">
    <property type="entry name" value="CYTOPLASMIC PROTEIN"/>
    <property type="match status" value="1"/>
</dbReference>
<evidence type="ECO:0000313" key="2">
    <source>
        <dbReference type="EMBL" id="MCP8897776.1"/>
    </source>
</evidence>
<dbReference type="PIRSF" id="PIRSF006257">
    <property type="entry name" value="UCP006257"/>
    <property type="match status" value="1"/>
</dbReference>
<dbReference type="GO" id="GO:0044010">
    <property type="term" value="P:single-species biofilm formation"/>
    <property type="evidence" value="ECO:0007669"/>
    <property type="project" value="TreeGrafter"/>
</dbReference>
<accession>A0A9X2KRE8</accession>
<dbReference type="Proteomes" id="UP001139319">
    <property type="component" value="Unassembled WGS sequence"/>
</dbReference>
<keyword evidence="3" id="KW-1185">Reference proteome</keyword>
<reference evidence="2" key="2">
    <citation type="submission" date="2023-01" db="EMBL/GenBank/DDBJ databases">
        <title>Gilvimarinus xylanilyticus HB14 isolated from Caulerpa lentillifera aquaculture base in Hainan, China.</title>
        <authorList>
            <person name="Zhang Y.-J."/>
        </authorList>
    </citation>
    <scope>NUCLEOTIDE SEQUENCE</scope>
    <source>
        <strain evidence="2">HB14</strain>
    </source>
</reference>
<dbReference type="PANTHER" id="PTHR39586">
    <property type="entry name" value="CYTOPLASMIC PROTEIN-RELATED"/>
    <property type="match status" value="1"/>
</dbReference>
<dbReference type="Pfam" id="PF04287">
    <property type="entry name" value="DUF446"/>
    <property type="match status" value="1"/>
</dbReference>
<gene>
    <name evidence="2" type="ORF">M6D89_00530</name>
</gene>
<dbReference type="RefSeq" id="WP_253966076.1">
    <property type="nucleotide sequence ID" value="NZ_JAMFTH010000001.1"/>
</dbReference>
<dbReference type="SUPFAM" id="SSF158452">
    <property type="entry name" value="YqcC-like"/>
    <property type="match status" value="1"/>
</dbReference>
<dbReference type="InterPro" id="IPR007384">
    <property type="entry name" value="UCP006257"/>
</dbReference>
<evidence type="ECO:0000313" key="3">
    <source>
        <dbReference type="Proteomes" id="UP001139319"/>
    </source>
</evidence>
<dbReference type="InterPro" id="IPR023376">
    <property type="entry name" value="YqcC-like_dom"/>
</dbReference>
<feature type="domain" description="YqcC-like" evidence="1">
    <location>
        <begin position="8"/>
        <end position="104"/>
    </location>
</feature>
<comment type="caution">
    <text evidence="2">The sequence shown here is derived from an EMBL/GenBank/DDBJ whole genome shotgun (WGS) entry which is preliminary data.</text>
</comment>
<dbReference type="EMBL" id="JAMFTH010000001">
    <property type="protein sequence ID" value="MCP8897776.1"/>
    <property type="molecule type" value="Genomic_DNA"/>
</dbReference>
<reference evidence="2" key="1">
    <citation type="submission" date="2022-05" db="EMBL/GenBank/DDBJ databases">
        <authorList>
            <person name="Sun H.-N."/>
        </authorList>
    </citation>
    <scope>NUCLEOTIDE SEQUENCE</scope>
    <source>
        <strain evidence="2">HB14</strain>
    </source>
</reference>
<dbReference type="InterPro" id="IPR036814">
    <property type="entry name" value="YqcC-like_sf"/>
</dbReference>